<evidence type="ECO:0000313" key="2">
    <source>
        <dbReference type="EMBL" id="KAL1502119.1"/>
    </source>
</evidence>
<proteinExistence type="predicted"/>
<sequence>MMSVKKIHLFTSEEYVDMVFVYGYFNRNARQAAREYRQRYPNRHQPAQTVFNASFHFHFCRPPSNSFDLLEQQHCSGIRLSSERTVSSLLNHNGRINSCTSSIP</sequence>
<protein>
    <recommendedName>
        <fullName evidence="1">DUF4817 domain-containing protein</fullName>
    </recommendedName>
</protein>
<keyword evidence="3" id="KW-1185">Reference proteome</keyword>
<accession>A0ABD1ETM5</accession>
<comment type="caution">
    <text evidence="2">The sequence shown here is derived from an EMBL/GenBank/DDBJ whole genome shotgun (WGS) entry which is preliminary data.</text>
</comment>
<feature type="domain" description="DUF4817" evidence="1">
    <location>
        <begin position="11"/>
        <end position="51"/>
    </location>
</feature>
<evidence type="ECO:0000313" key="3">
    <source>
        <dbReference type="Proteomes" id="UP001566132"/>
    </source>
</evidence>
<evidence type="ECO:0000259" key="1">
    <source>
        <dbReference type="Pfam" id="PF16087"/>
    </source>
</evidence>
<dbReference type="InterPro" id="IPR032135">
    <property type="entry name" value="DUF4817"/>
</dbReference>
<dbReference type="AlphaFoldDB" id="A0ABD1ETM5"/>
<organism evidence="2 3">
    <name type="scientific">Hypothenemus hampei</name>
    <name type="common">Coffee berry borer</name>
    <dbReference type="NCBI Taxonomy" id="57062"/>
    <lineage>
        <taxon>Eukaryota</taxon>
        <taxon>Metazoa</taxon>
        <taxon>Ecdysozoa</taxon>
        <taxon>Arthropoda</taxon>
        <taxon>Hexapoda</taxon>
        <taxon>Insecta</taxon>
        <taxon>Pterygota</taxon>
        <taxon>Neoptera</taxon>
        <taxon>Endopterygota</taxon>
        <taxon>Coleoptera</taxon>
        <taxon>Polyphaga</taxon>
        <taxon>Cucujiformia</taxon>
        <taxon>Curculionidae</taxon>
        <taxon>Scolytinae</taxon>
        <taxon>Hypothenemus</taxon>
    </lineage>
</organism>
<gene>
    <name evidence="2" type="ORF">ABEB36_007311</name>
</gene>
<dbReference type="EMBL" id="JBDJPC010000005">
    <property type="protein sequence ID" value="KAL1502119.1"/>
    <property type="molecule type" value="Genomic_DNA"/>
</dbReference>
<dbReference type="Proteomes" id="UP001566132">
    <property type="component" value="Unassembled WGS sequence"/>
</dbReference>
<name>A0ABD1ETM5_HYPHA</name>
<dbReference type="Pfam" id="PF16087">
    <property type="entry name" value="DUF4817"/>
    <property type="match status" value="1"/>
</dbReference>
<reference evidence="2 3" key="1">
    <citation type="submission" date="2024-05" db="EMBL/GenBank/DDBJ databases">
        <title>Genetic variation in Jamaican populations of the coffee berry borer (Hypothenemus hampei).</title>
        <authorList>
            <person name="Errbii M."/>
            <person name="Myrie A."/>
        </authorList>
    </citation>
    <scope>NUCLEOTIDE SEQUENCE [LARGE SCALE GENOMIC DNA]</scope>
    <source>
        <strain evidence="2">JA-Hopewell-2020-01-JO</strain>
        <tissue evidence="2">Whole body</tissue>
    </source>
</reference>